<comment type="caution">
    <text evidence="6">The sequence shown here is derived from an EMBL/GenBank/DDBJ whole genome shotgun (WGS) entry which is preliminary data.</text>
</comment>
<dbReference type="SMART" id="SM00543">
    <property type="entry name" value="MIF4G"/>
    <property type="match status" value="1"/>
</dbReference>
<dbReference type="InterPro" id="IPR003890">
    <property type="entry name" value="MIF4G-like_typ-3"/>
</dbReference>
<accession>A0ABN9TBV9</accession>
<evidence type="ECO:0000256" key="4">
    <source>
        <dbReference type="SAM" id="MobiDB-lite"/>
    </source>
</evidence>
<dbReference type="SUPFAM" id="SSF48371">
    <property type="entry name" value="ARM repeat"/>
    <property type="match status" value="1"/>
</dbReference>
<protein>
    <recommendedName>
        <fullName evidence="5">MIF4G domain-containing protein</fullName>
    </recommendedName>
</protein>
<comment type="similarity">
    <text evidence="1">Belongs to the eukaryotic initiation factor 4G family.</text>
</comment>
<evidence type="ECO:0000256" key="1">
    <source>
        <dbReference type="ARBA" id="ARBA00005775"/>
    </source>
</evidence>
<dbReference type="EMBL" id="CAUYUJ010014560">
    <property type="protein sequence ID" value="CAK0843197.1"/>
    <property type="molecule type" value="Genomic_DNA"/>
</dbReference>
<name>A0ABN9TBV9_9DINO</name>
<gene>
    <name evidence="6" type="ORF">PCOR1329_LOCUS37627</name>
</gene>
<dbReference type="Gene3D" id="1.25.40.180">
    <property type="match status" value="1"/>
</dbReference>
<feature type="region of interest" description="Disordered" evidence="4">
    <location>
        <begin position="280"/>
        <end position="306"/>
    </location>
</feature>
<evidence type="ECO:0000259" key="5">
    <source>
        <dbReference type="SMART" id="SM00543"/>
    </source>
</evidence>
<keyword evidence="2" id="KW-0396">Initiation factor</keyword>
<feature type="region of interest" description="Disordered" evidence="4">
    <location>
        <begin position="93"/>
        <end position="123"/>
    </location>
</feature>
<organism evidence="6 7">
    <name type="scientific">Prorocentrum cordatum</name>
    <dbReference type="NCBI Taxonomy" id="2364126"/>
    <lineage>
        <taxon>Eukaryota</taxon>
        <taxon>Sar</taxon>
        <taxon>Alveolata</taxon>
        <taxon>Dinophyceae</taxon>
        <taxon>Prorocentrales</taxon>
        <taxon>Prorocentraceae</taxon>
        <taxon>Prorocentrum</taxon>
    </lineage>
</organism>
<feature type="compositionally biased region" description="Basic and acidic residues" evidence="4">
    <location>
        <begin position="181"/>
        <end position="200"/>
    </location>
</feature>
<keyword evidence="7" id="KW-1185">Reference proteome</keyword>
<feature type="domain" description="MIF4G" evidence="5">
    <location>
        <begin position="320"/>
        <end position="551"/>
    </location>
</feature>
<feature type="region of interest" description="Disordered" evidence="4">
    <location>
        <begin position="586"/>
        <end position="638"/>
    </location>
</feature>
<reference evidence="6" key="1">
    <citation type="submission" date="2023-10" db="EMBL/GenBank/DDBJ databases">
        <authorList>
            <person name="Chen Y."/>
            <person name="Shah S."/>
            <person name="Dougan E. K."/>
            <person name="Thang M."/>
            <person name="Chan C."/>
        </authorList>
    </citation>
    <scope>NUCLEOTIDE SEQUENCE [LARGE SCALE GENOMIC DNA]</scope>
</reference>
<dbReference type="Proteomes" id="UP001189429">
    <property type="component" value="Unassembled WGS sequence"/>
</dbReference>
<dbReference type="InterPro" id="IPR016024">
    <property type="entry name" value="ARM-type_fold"/>
</dbReference>
<feature type="region of interest" description="Disordered" evidence="4">
    <location>
        <begin position="153"/>
        <end position="224"/>
    </location>
</feature>
<proteinExistence type="inferred from homology"/>
<dbReference type="PANTHER" id="PTHR23253:SF9">
    <property type="entry name" value="EUKARYOTIC TRANSLATION INITIATION FACTOR 4 GAMMA 2"/>
    <property type="match status" value="1"/>
</dbReference>
<evidence type="ECO:0000256" key="2">
    <source>
        <dbReference type="ARBA" id="ARBA00022540"/>
    </source>
</evidence>
<evidence type="ECO:0000313" key="7">
    <source>
        <dbReference type="Proteomes" id="UP001189429"/>
    </source>
</evidence>
<sequence length="671" mass="72563">MMYAEPTPPQMMHAEWPAQPVKTAQVCSADAGFFQPPAGYVMCMLPAGRFLAEFCAPAGAPPAPAGFGGAPHGCFAPEARLGPKEEHLALAGAAPPEGQRSAAACAAEPAPEPAAEEAPAPEELERRKRLLRLTPSGATSAAVLLAKRRQIEQARKGDRATVGALNLAGQKQNPKAPQLRFLKELEDKKRQEERTRRSCTKESSVVSSESTAAPISDEEAADRDEAACAPPSLGFAGARAALLSYRCVAPCQKPRQLQGLFADAARAGPECPSAPALRRQCSAPAPAAPPRPVLQRQRTEPAPSPLSALRRDLGELETLRRDVNSLLNKVCPEKFGTVVEKLTAIRVESTEALEIVIELIFKKALSEPHYSETYADLVFSLRSAFPEFPAPDGGKPMTFKSSVLHICQAEFEELLAAPEPSESERAGRQGEDLEALCQERRGRMRANMRFVGHLFLRQLLSAKVVGGILRELVLCDMEDVAPQEHALECAHELLNSVGLTLESMPFGQVALPVVFGRLRSLKARKGADGKGIYSKRMQFMIQDLIDTREAGWTRKVFRSSAKTIEEIRAAGPHSRAARRCWSGRDRSTWRARPSGSSARARRERPAFGSGTVDQRACASPPPYSFREGAPEVRRPSGGVPACHAPWGLAALPSFGPGGHPVTLEERHTRGP</sequence>
<dbReference type="PANTHER" id="PTHR23253">
    <property type="entry name" value="EUKARYOTIC TRANSLATION INITIATION FACTOR 4 GAMMA"/>
    <property type="match status" value="1"/>
</dbReference>
<evidence type="ECO:0000256" key="3">
    <source>
        <dbReference type="ARBA" id="ARBA00022917"/>
    </source>
</evidence>
<evidence type="ECO:0000313" key="6">
    <source>
        <dbReference type="EMBL" id="CAK0843197.1"/>
    </source>
</evidence>
<keyword evidence="3" id="KW-0648">Protein biosynthesis</keyword>
<dbReference type="Pfam" id="PF02854">
    <property type="entry name" value="MIF4G"/>
    <property type="match status" value="1"/>
</dbReference>